<keyword evidence="3" id="KW-1185">Reference proteome</keyword>
<dbReference type="VEuPathDB" id="FungiDB:FUN_007347"/>
<dbReference type="VEuPathDB" id="FungiDB:RhiirA1_534026"/>
<feature type="compositionally biased region" description="Polar residues" evidence="1">
    <location>
        <begin position="142"/>
        <end position="162"/>
    </location>
</feature>
<dbReference type="AlphaFoldDB" id="A0A2I1HK61"/>
<sequence>MEFSDAQLRILIDERKQRNAEYHATPNKKKREEIANKINEQENTNYFIGDDFHKKFLHLTKAFYMAEKYKKEQAHNEGIRRLSRASLYVNKSQEMSMYSSTISRSKVSTGSVYDDDDALFYRQRSSSSLENTERSPKKSSKPVENSPSSRPVTPSLKTSTSPFFFPKCQCHQCHY</sequence>
<gene>
    <name evidence="2" type="ORF">RhiirA4_514781</name>
</gene>
<reference evidence="2 3" key="1">
    <citation type="submission" date="2015-10" db="EMBL/GenBank/DDBJ databases">
        <title>Genome analyses suggest a sexual origin of heterokaryosis in a supposedly ancient asexual fungus.</title>
        <authorList>
            <person name="Ropars J."/>
            <person name="Sedzielewska K."/>
            <person name="Noel J."/>
            <person name="Charron P."/>
            <person name="Farinelli L."/>
            <person name="Marton T."/>
            <person name="Kruger M."/>
            <person name="Pelin A."/>
            <person name="Brachmann A."/>
            <person name="Corradi N."/>
        </authorList>
    </citation>
    <scope>NUCLEOTIDE SEQUENCE [LARGE SCALE GENOMIC DNA]</scope>
    <source>
        <strain evidence="2 3">A4</strain>
    </source>
</reference>
<evidence type="ECO:0000313" key="2">
    <source>
        <dbReference type="EMBL" id="PKY59269.1"/>
    </source>
</evidence>
<evidence type="ECO:0000256" key="1">
    <source>
        <dbReference type="SAM" id="MobiDB-lite"/>
    </source>
</evidence>
<accession>A0A2I1HK61</accession>
<organism evidence="2 3">
    <name type="scientific">Rhizophagus irregularis</name>
    <dbReference type="NCBI Taxonomy" id="588596"/>
    <lineage>
        <taxon>Eukaryota</taxon>
        <taxon>Fungi</taxon>
        <taxon>Fungi incertae sedis</taxon>
        <taxon>Mucoromycota</taxon>
        <taxon>Glomeromycotina</taxon>
        <taxon>Glomeromycetes</taxon>
        <taxon>Glomerales</taxon>
        <taxon>Glomeraceae</taxon>
        <taxon>Rhizophagus</taxon>
    </lineage>
</organism>
<feature type="region of interest" description="Disordered" evidence="1">
    <location>
        <begin position="124"/>
        <end position="164"/>
    </location>
</feature>
<dbReference type="EMBL" id="LLXI01003455">
    <property type="protein sequence ID" value="PKY59269.1"/>
    <property type="molecule type" value="Genomic_DNA"/>
</dbReference>
<dbReference type="Proteomes" id="UP000234323">
    <property type="component" value="Unassembled WGS sequence"/>
</dbReference>
<protein>
    <submittedName>
        <fullName evidence="2">Uncharacterized protein</fullName>
    </submittedName>
</protein>
<name>A0A2I1HK61_9GLOM</name>
<comment type="caution">
    <text evidence="2">The sequence shown here is derived from an EMBL/GenBank/DDBJ whole genome shotgun (WGS) entry which is preliminary data.</text>
</comment>
<proteinExistence type="predicted"/>
<evidence type="ECO:0000313" key="3">
    <source>
        <dbReference type="Proteomes" id="UP000234323"/>
    </source>
</evidence>